<accession>A0A9W9D0P4</accession>
<keyword evidence="4" id="KW-0456">Lyase</keyword>
<name>A0A9W9D0P4_9PEZI</name>
<dbReference type="GO" id="GO:0010333">
    <property type="term" value="F:terpene synthase activity"/>
    <property type="evidence" value="ECO:0007669"/>
    <property type="project" value="InterPro"/>
</dbReference>
<dbReference type="EMBL" id="JAPEVB010000001">
    <property type="protein sequence ID" value="KAJ4396198.1"/>
    <property type="molecule type" value="Genomic_DNA"/>
</dbReference>
<dbReference type="SUPFAM" id="SSF48576">
    <property type="entry name" value="Terpenoid synthases"/>
    <property type="match status" value="1"/>
</dbReference>
<dbReference type="OrthoDB" id="6486656at2759"/>
<keyword evidence="3 4" id="KW-0460">Magnesium</keyword>
<protein>
    <recommendedName>
        <fullName evidence="4">Terpene synthase</fullName>
        <ecNumber evidence="4">4.2.3.-</ecNumber>
    </recommendedName>
</protein>
<gene>
    <name evidence="5" type="ORF">N0V93_000417</name>
</gene>
<evidence type="ECO:0000256" key="2">
    <source>
        <dbReference type="ARBA" id="ARBA00006333"/>
    </source>
</evidence>
<evidence type="ECO:0000256" key="4">
    <source>
        <dbReference type="RuleBase" id="RU366034"/>
    </source>
</evidence>
<evidence type="ECO:0000256" key="1">
    <source>
        <dbReference type="ARBA" id="ARBA00001946"/>
    </source>
</evidence>
<dbReference type="Pfam" id="PF19086">
    <property type="entry name" value="Terpene_syn_C_2"/>
    <property type="match status" value="1"/>
</dbReference>
<dbReference type="AlphaFoldDB" id="A0A9W9D0P4"/>
<reference evidence="5" key="1">
    <citation type="submission" date="2022-10" db="EMBL/GenBank/DDBJ databases">
        <title>Tapping the CABI collections for fungal endophytes: first genome assemblies for Collariella, Neodidymelliopsis, Ascochyta clinopodiicola, Didymella pomorum, Didymosphaeria variabile, Neocosmospora piperis and Neocucurbitaria cava.</title>
        <authorList>
            <person name="Hill R."/>
        </authorList>
    </citation>
    <scope>NUCLEOTIDE SEQUENCE</scope>
    <source>
        <strain evidence="5">IMI 355082</strain>
    </source>
</reference>
<dbReference type="InterPro" id="IPR034686">
    <property type="entry name" value="Terpene_cyclase-like_2"/>
</dbReference>
<dbReference type="InterPro" id="IPR008949">
    <property type="entry name" value="Isoprenoid_synthase_dom_sf"/>
</dbReference>
<dbReference type="GO" id="GO:0046872">
    <property type="term" value="F:metal ion binding"/>
    <property type="evidence" value="ECO:0007669"/>
    <property type="project" value="UniProtKB-KW"/>
</dbReference>
<dbReference type="SFLD" id="SFLDS00005">
    <property type="entry name" value="Isoprenoid_Synthase_Type_I"/>
    <property type="match status" value="1"/>
</dbReference>
<dbReference type="Proteomes" id="UP001140453">
    <property type="component" value="Unassembled WGS sequence"/>
</dbReference>
<dbReference type="PANTHER" id="PTHR35201:SF4">
    <property type="entry name" value="BETA-PINACENE SYNTHASE-RELATED"/>
    <property type="match status" value="1"/>
</dbReference>
<dbReference type="Gene3D" id="1.10.600.10">
    <property type="entry name" value="Farnesyl Diphosphate Synthase"/>
    <property type="match status" value="1"/>
</dbReference>
<dbReference type="SFLD" id="SFLDG01020">
    <property type="entry name" value="Terpene_Cyclase_Like_2"/>
    <property type="match status" value="1"/>
</dbReference>
<evidence type="ECO:0000313" key="5">
    <source>
        <dbReference type="EMBL" id="KAJ4396198.1"/>
    </source>
</evidence>
<evidence type="ECO:0000313" key="6">
    <source>
        <dbReference type="Proteomes" id="UP001140453"/>
    </source>
</evidence>
<comment type="caution">
    <text evidence="5">The sequence shown here is derived from an EMBL/GenBank/DDBJ whole genome shotgun (WGS) entry which is preliminary data.</text>
</comment>
<comment type="similarity">
    <text evidence="2 4">Belongs to the terpene synthase family.</text>
</comment>
<dbReference type="EC" id="4.2.3.-" evidence="4"/>
<dbReference type="PANTHER" id="PTHR35201">
    <property type="entry name" value="TERPENE SYNTHASE"/>
    <property type="match status" value="1"/>
</dbReference>
<proteinExistence type="inferred from homology"/>
<dbReference type="GO" id="GO:0008299">
    <property type="term" value="P:isoprenoid biosynthetic process"/>
    <property type="evidence" value="ECO:0007669"/>
    <property type="project" value="UniProtKB-ARBA"/>
</dbReference>
<organism evidence="5 6">
    <name type="scientific">Gnomoniopsis smithogilvyi</name>
    <dbReference type="NCBI Taxonomy" id="1191159"/>
    <lineage>
        <taxon>Eukaryota</taxon>
        <taxon>Fungi</taxon>
        <taxon>Dikarya</taxon>
        <taxon>Ascomycota</taxon>
        <taxon>Pezizomycotina</taxon>
        <taxon>Sordariomycetes</taxon>
        <taxon>Sordariomycetidae</taxon>
        <taxon>Diaporthales</taxon>
        <taxon>Gnomoniaceae</taxon>
        <taxon>Gnomoniopsis</taxon>
    </lineage>
</organism>
<keyword evidence="4" id="KW-0479">Metal-binding</keyword>
<sequence length="368" mass="42105">MPPSITLPDFQTEWRWPRQLNPHTAEIRQESSDWAASFGAFSPRAQKSFDKCNFNLLTGLLYPWLNKEQLRCANDLMNFFFIFDEHSDKSSPNEVKDQVAIIMDALRNSEKPRPQGEWVGGEVARQFWERSCQNSTSQTFKRRFIKNMSDYLDGTAEQAADRDRSHIRDLNSYFELRRKTIGVLSSFDMLEMDMEIPDKVFEHPVIIELLALAVDLTIIANDVLSYDKEQASGDDEHNLITIVMVAQGLDVQGAVDWAGSKHADMVKRFNKLFDEIPSYGDSIDKDVKAYMNGIAHWTGGNVQWSYESGRYFGNRGLEVMETRSLRLSPKLKGANEIGPMIISDSILRSTLKRLSAWARPKVSRAMQC</sequence>
<evidence type="ECO:0000256" key="3">
    <source>
        <dbReference type="ARBA" id="ARBA00022842"/>
    </source>
</evidence>
<comment type="cofactor">
    <cofactor evidence="1 4">
        <name>Mg(2+)</name>
        <dbReference type="ChEBI" id="CHEBI:18420"/>
    </cofactor>
</comment>
<keyword evidence="6" id="KW-1185">Reference proteome</keyword>